<feature type="region of interest" description="Disordered" evidence="3">
    <location>
        <begin position="58"/>
        <end position="80"/>
    </location>
</feature>
<evidence type="ECO:0000313" key="6">
    <source>
        <dbReference type="Proteomes" id="UP000595332"/>
    </source>
</evidence>
<dbReference type="Pfam" id="PF00571">
    <property type="entry name" value="CBS"/>
    <property type="match status" value="2"/>
</dbReference>
<keyword evidence="1 2" id="KW-0129">CBS domain</keyword>
<organism evidence="5 6">
    <name type="scientific">Neptunomonas japonica JAMM 1380</name>
    <dbReference type="NCBI Taxonomy" id="1441457"/>
    <lineage>
        <taxon>Bacteria</taxon>
        <taxon>Pseudomonadati</taxon>
        <taxon>Pseudomonadota</taxon>
        <taxon>Gammaproteobacteria</taxon>
        <taxon>Oceanospirillales</taxon>
        <taxon>Oceanospirillaceae</taxon>
        <taxon>Neptunomonas</taxon>
    </lineage>
</organism>
<dbReference type="EMBL" id="AP014546">
    <property type="protein sequence ID" value="BBB28707.1"/>
    <property type="molecule type" value="Genomic_DNA"/>
</dbReference>
<dbReference type="InterPro" id="IPR051257">
    <property type="entry name" value="Diverse_CBS-Domain"/>
</dbReference>
<evidence type="ECO:0000313" key="5">
    <source>
        <dbReference type="EMBL" id="BBB28707.1"/>
    </source>
</evidence>
<accession>A0A7R6PLL7</accession>
<evidence type="ECO:0000256" key="1">
    <source>
        <dbReference type="ARBA" id="ARBA00023122"/>
    </source>
</evidence>
<dbReference type="Gene3D" id="3.10.580.10">
    <property type="entry name" value="CBS-domain"/>
    <property type="match status" value="1"/>
</dbReference>
<dbReference type="PANTHER" id="PTHR43080">
    <property type="entry name" value="CBS DOMAIN-CONTAINING PROTEIN CBSX3, MITOCHONDRIAL"/>
    <property type="match status" value="1"/>
</dbReference>
<sequence length="213" mass="23443">MSLIVIDHGNRIETPVKSVFPTRGVESTAPSKGLHDSAGIEKKVHADGENFTHILNKESAKQPQEQSANTYSALNPEKKKPQATKLKAAQVMSHPVHTIAREVTFKTAWARMQELHVSHLMVTDAEDDPVGIISHIDIIEHGKDSPVSIANFYTQQLIAASPETDISVISSSFIEYEINAMPVFNESNQLLGIVCRSDLLRLLISGSHIESWA</sequence>
<protein>
    <recommendedName>
        <fullName evidence="4">CBS domain-containing protein</fullName>
    </recommendedName>
</protein>
<evidence type="ECO:0000256" key="3">
    <source>
        <dbReference type="SAM" id="MobiDB-lite"/>
    </source>
</evidence>
<evidence type="ECO:0000256" key="2">
    <source>
        <dbReference type="PROSITE-ProRule" id="PRU00703"/>
    </source>
</evidence>
<keyword evidence="6" id="KW-1185">Reference proteome</keyword>
<dbReference type="KEGG" id="njp:NEJAP_0750"/>
<dbReference type="PROSITE" id="PS51371">
    <property type="entry name" value="CBS"/>
    <property type="match status" value="2"/>
</dbReference>
<reference evidence="5 6" key="1">
    <citation type="journal article" date="2008" name="Int. J. Syst. Evol. Microbiol.">
        <title>Neptunomonas japonica sp. nov., an Osedax japonicus symbiont-like bacterium isolated from sediment adjacent to sperm whale carcasses off Kagoshima, Japan.</title>
        <authorList>
            <person name="Miyazaki M."/>
            <person name="Nogi Y."/>
            <person name="Fujiwara Y."/>
            <person name="Kawato M."/>
            <person name="Kubokawa K."/>
            <person name="Horikoshi K."/>
        </authorList>
    </citation>
    <scope>NUCLEOTIDE SEQUENCE [LARGE SCALE GENOMIC DNA]</scope>
    <source>
        <strain evidence="5 6">JAMM 1380</strain>
    </source>
</reference>
<dbReference type="AlphaFoldDB" id="A0A7R6PLL7"/>
<dbReference type="Proteomes" id="UP000595332">
    <property type="component" value="Chromosome"/>
</dbReference>
<feature type="domain" description="CBS" evidence="4">
    <location>
        <begin position="153"/>
        <end position="211"/>
    </location>
</feature>
<proteinExistence type="predicted"/>
<dbReference type="CDD" id="cd02205">
    <property type="entry name" value="CBS_pair_SF"/>
    <property type="match status" value="1"/>
</dbReference>
<dbReference type="InterPro" id="IPR046342">
    <property type="entry name" value="CBS_dom_sf"/>
</dbReference>
<name>A0A7R6PLL7_9GAMM</name>
<feature type="compositionally biased region" description="Polar residues" evidence="3">
    <location>
        <begin position="61"/>
        <end position="73"/>
    </location>
</feature>
<dbReference type="SUPFAM" id="SSF54631">
    <property type="entry name" value="CBS-domain pair"/>
    <property type="match status" value="1"/>
</dbReference>
<dbReference type="SMART" id="SM00116">
    <property type="entry name" value="CBS"/>
    <property type="match status" value="2"/>
</dbReference>
<dbReference type="RefSeq" id="WP_201349377.1">
    <property type="nucleotide sequence ID" value="NZ_AP014546.1"/>
</dbReference>
<feature type="domain" description="CBS" evidence="4">
    <location>
        <begin position="92"/>
        <end position="149"/>
    </location>
</feature>
<dbReference type="PANTHER" id="PTHR43080:SF2">
    <property type="entry name" value="CBS DOMAIN-CONTAINING PROTEIN"/>
    <property type="match status" value="1"/>
</dbReference>
<evidence type="ECO:0000259" key="4">
    <source>
        <dbReference type="PROSITE" id="PS51371"/>
    </source>
</evidence>
<gene>
    <name evidence="5" type="ORF">NEJAP_0750</name>
</gene>
<dbReference type="InterPro" id="IPR000644">
    <property type="entry name" value="CBS_dom"/>
</dbReference>